<dbReference type="AlphaFoldDB" id="A0A841HVZ1"/>
<dbReference type="GO" id="GO:0005886">
    <property type="term" value="C:plasma membrane"/>
    <property type="evidence" value="ECO:0007669"/>
    <property type="project" value="UniProtKB-SubCell"/>
</dbReference>
<organism evidence="11 12">
    <name type="scientific">Deinobacterium chartae</name>
    <dbReference type="NCBI Taxonomy" id="521158"/>
    <lineage>
        <taxon>Bacteria</taxon>
        <taxon>Thermotogati</taxon>
        <taxon>Deinococcota</taxon>
        <taxon>Deinococci</taxon>
        <taxon>Deinococcales</taxon>
        <taxon>Deinococcaceae</taxon>
        <taxon>Deinobacterium</taxon>
    </lineage>
</organism>
<sequence>MIARAERTSLTRELLGLALPMMLSNLAYTLLGVIDTLYMGRIGTVEVAAVGLANITVMTLILFFRGSLNTVTIFVARAFGANTPEGVRRWYGIFLALALLAGIPVAALGQAGLLGILRLFGPEAAVFEAAHTYGAIRLLEAPFSMLVSVNVGFMVALGNSRTPMVLAWTTVAVNALLAWLMIFPLGMGVAGAAWSTVAALAVQALLSHLAVARQYGAVYGPLRPLRPTRAELTSIGRISAPAGLTELAEVSAFNTFIGVISRLGAVELAASNIANQFASFGFMPVFALSAATGSLVSRYLGSGNPDASARVGWRAAGLGMLLMLPLALAFVFIPEPLLRLFTNQDEIIPLGMQVMRLMAIYQILDGLGIILGGALGGAGDTRFRMLVTVSGAWGIMVPAALLLTNAGYGVQGAWGGALIYIMLISLIYAVRFRSGRWRKATL</sequence>
<feature type="transmembrane region" description="Helical" evidence="10">
    <location>
        <begin position="312"/>
        <end position="333"/>
    </location>
</feature>
<name>A0A841HVZ1_9DEIO</name>
<dbReference type="GO" id="GO:0042910">
    <property type="term" value="F:xenobiotic transmembrane transporter activity"/>
    <property type="evidence" value="ECO:0007669"/>
    <property type="project" value="InterPro"/>
</dbReference>
<evidence type="ECO:0000256" key="9">
    <source>
        <dbReference type="ARBA" id="ARBA00031636"/>
    </source>
</evidence>
<feature type="transmembrane region" description="Helical" evidence="10">
    <location>
        <begin position="14"/>
        <end position="33"/>
    </location>
</feature>
<dbReference type="GO" id="GO:0015297">
    <property type="term" value="F:antiporter activity"/>
    <property type="evidence" value="ECO:0007669"/>
    <property type="project" value="UniProtKB-KW"/>
</dbReference>
<keyword evidence="8 10" id="KW-0472">Membrane</keyword>
<keyword evidence="3" id="KW-0050">Antiport</keyword>
<feature type="transmembrane region" description="Helical" evidence="10">
    <location>
        <begin position="165"/>
        <end position="185"/>
    </location>
</feature>
<proteinExistence type="predicted"/>
<feature type="transmembrane region" description="Helical" evidence="10">
    <location>
        <begin position="45"/>
        <end position="64"/>
    </location>
</feature>
<comment type="caution">
    <text evidence="11">The sequence shown here is derived from an EMBL/GenBank/DDBJ whole genome shotgun (WGS) entry which is preliminary data.</text>
</comment>
<keyword evidence="4" id="KW-1003">Cell membrane</keyword>
<keyword evidence="6 10" id="KW-1133">Transmembrane helix</keyword>
<feature type="transmembrane region" description="Helical" evidence="10">
    <location>
        <begin position="138"/>
        <end position="159"/>
    </location>
</feature>
<keyword evidence="2" id="KW-0813">Transport</keyword>
<dbReference type="Proteomes" id="UP000569951">
    <property type="component" value="Unassembled WGS sequence"/>
</dbReference>
<evidence type="ECO:0000313" key="12">
    <source>
        <dbReference type="Proteomes" id="UP000569951"/>
    </source>
</evidence>
<feature type="transmembrane region" description="Helical" evidence="10">
    <location>
        <begin position="277"/>
        <end position="300"/>
    </location>
</feature>
<evidence type="ECO:0000256" key="8">
    <source>
        <dbReference type="ARBA" id="ARBA00023136"/>
    </source>
</evidence>
<feature type="transmembrane region" description="Helical" evidence="10">
    <location>
        <begin position="385"/>
        <end position="406"/>
    </location>
</feature>
<evidence type="ECO:0000256" key="7">
    <source>
        <dbReference type="ARBA" id="ARBA00023065"/>
    </source>
</evidence>
<keyword evidence="12" id="KW-1185">Reference proteome</keyword>
<dbReference type="CDD" id="cd13133">
    <property type="entry name" value="MATE_like_7"/>
    <property type="match status" value="1"/>
</dbReference>
<dbReference type="RefSeq" id="WP_183983662.1">
    <property type="nucleotide sequence ID" value="NZ_JACHHG010000001.1"/>
</dbReference>
<evidence type="ECO:0000256" key="5">
    <source>
        <dbReference type="ARBA" id="ARBA00022692"/>
    </source>
</evidence>
<reference evidence="11 12" key="1">
    <citation type="submission" date="2020-08" db="EMBL/GenBank/DDBJ databases">
        <title>Genomic Encyclopedia of Type Strains, Phase IV (KMG-IV): sequencing the most valuable type-strain genomes for metagenomic binning, comparative biology and taxonomic classification.</title>
        <authorList>
            <person name="Goeker M."/>
        </authorList>
    </citation>
    <scope>NUCLEOTIDE SEQUENCE [LARGE SCALE GENOMIC DNA]</scope>
    <source>
        <strain evidence="11 12">DSM 21458</strain>
    </source>
</reference>
<evidence type="ECO:0000256" key="10">
    <source>
        <dbReference type="SAM" id="Phobius"/>
    </source>
</evidence>
<evidence type="ECO:0000256" key="1">
    <source>
        <dbReference type="ARBA" id="ARBA00004651"/>
    </source>
</evidence>
<dbReference type="InterPro" id="IPR048279">
    <property type="entry name" value="MdtK-like"/>
</dbReference>
<dbReference type="Pfam" id="PF01554">
    <property type="entry name" value="MatE"/>
    <property type="match status" value="2"/>
</dbReference>
<keyword evidence="7" id="KW-0406">Ion transport</keyword>
<dbReference type="PANTHER" id="PTHR43298">
    <property type="entry name" value="MULTIDRUG RESISTANCE PROTEIN NORM-RELATED"/>
    <property type="match status" value="1"/>
</dbReference>
<evidence type="ECO:0000313" key="11">
    <source>
        <dbReference type="EMBL" id="MBB6096834.1"/>
    </source>
</evidence>
<feature type="transmembrane region" description="Helical" evidence="10">
    <location>
        <begin position="412"/>
        <end position="430"/>
    </location>
</feature>
<dbReference type="GO" id="GO:0006811">
    <property type="term" value="P:monoatomic ion transport"/>
    <property type="evidence" value="ECO:0007669"/>
    <property type="project" value="UniProtKB-KW"/>
</dbReference>
<evidence type="ECO:0000256" key="6">
    <source>
        <dbReference type="ARBA" id="ARBA00022989"/>
    </source>
</evidence>
<evidence type="ECO:0000256" key="2">
    <source>
        <dbReference type="ARBA" id="ARBA00022448"/>
    </source>
</evidence>
<evidence type="ECO:0000256" key="4">
    <source>
        <dbReference type="ARBA" id="ARBA00022475"/>
    </source>
</evidence>
<accession>A0A841HVZ1</accession>
<protein>
    <recommendedName>
        <fullName evidence="9">Multidrug-efflux transporter</fullName>
    </recommendedName>
</protein>
<gene>
    <name evidence="11" type="ORF">HNR42_000246</name>
</gene>
<dbReference type="PIRSF" id="PIRSF006603">
    <property type="entry name" value="DinF"/>
    <property type="match status" value="1"/>
</dbReference>
<keyword evidence="5 10" id="KW-0812">Transmembrane</keyword>
<dbReference type="NCBIfam" id="TIGR00797">
    <property type="entry name" value="matE"/>
    <property type="match status" value="1"/>
</dbReference>
<dbReference type="PANTHER" id="PTHR43298:SF2">
    <property type="entry name" value="FMN_FAD EXPORTER YEEO-RELATED"/>
    <property type="match status" value="1"/>
</dbReference>
<dbReference type="InterPro" id="IPR050222">
    <property type="entry name" value="MATE_MdtK"/>
</dbReference>
<feature type="transmembrane region" description="Helical" evidence="10">
    <location>
        <begin position="359"/>
        <end position="378"/>
    </location>
</feature>
<dbReference type="InterPro" id="IPR002528">
    <property type="entry name" value="MATE_fam"/>
</dbReference>
<feature type="transmembrane region" description="Helical" evidence="10">
    <location>
        <begin position="90"/>
        <end position="117"/>
    </location>
</feature>
<evidence type="ECO:0000256" key="3">
    <source>
        <dbReference type="ARBA" id="ARBA00022449"/>
    </source>
</evidence>
<dbReference type="EMBL" id="JACHHG010000001">
    <property type="protein sequence ID" value="MBB6096834.1"/>
    <property type="molecule type" value="Genomic_DNA"/>
</dbReference>
<comment type="subcellular location">
    <subcellularLocation>
        <location evidence="1">Cell membrane</location>
        <topology evidence="1">Multi-pass membrane protein</topology>
    </subcellularLocation>
</comment>